<dbReference type="AlphaFoldDB" id="A0AAP0MD23"/>
<dbReference type="Proteomes" id="UP001428341">
    <property type="component" value="Unassembled WGS sequence"/>
</dbReference>
<sequence length="102" mass="11875">MGKKGSSSKFWNFSFHFRGWSPPELERTLQNVGGSDIHTNINPYGIANYYNHPQLLQHGHFQQLLFQQANEYGVNSEFQCDLENNIILVFLENHMFAIILVF</sequence>
<gene>
    <name evidence="1" type="ORF">WN944_000523</name>
</gene>
<proteinExistence type="predicted"/>
<organism evidence="1 2">
    <name type="scientific">Citrus x changshan-huyou</name>
    <dbReference type="NCBI Taxonomy" id="2935761"/>
    <lineage>
        <taxon>Eukaryota</taxon>
        <taxon>Viridiplantae</taxon>
        <taxon>Streptophyta</taxon>
        <taxon>Embryophyta</taxon>
        <taxon>Tracheophyta</taxon>
        <taxon>Spermatophyta</taxon>
        <taxon>Magnoliopsida</taxon>
        <taxon>eudicotyledons</taxon>
        <taxon>Gunneridae</taxon>
        <taxon>Pentapetalae</taxon>
        <taxon>rosids</taxon>
        <taxon>malvids</taxon>
        <taxon>Sapindales</taxon>
        <taxon>Rutaceae</taxon>
        <taxon>Aurantioideae</taxon>
        <taxon>Citrus</taxon>
    </lineage>
</organism>
<reference evidence="1 2" key="1">
    <citation type="submission" date="2024-05" db="EMBL/GenBank/DDBJ databases">
        <title>Haplotype-resolved chromosome-level genome assembly of Huyou (Citrus changshanensis).</title>
        <authorList>
            <person name="Miao C."/>
            <person name="Chen W."/>
            <person name="Wu Y."/>
            <person name="Wang L."/>
            <person name="Zhao S."/>
            <person name="Grierson D."/>
            <person name="Xu C."/>
            <person name="Chen K."/>
        </authorList>
    </citation>
    <scope>NUCLEOTIDE SEQUENCE [LARGE SCALE GENOMIC DNA]</scope>
    <source>
        <strain evidence="1">01-14</strain>
        <tissue evidence="1">Leaf</tissue>
    </source>
</reference>
<evidence type="ECO:0000313" key="1">
    <source>
        <dbReference type="EMBL" id="KAK9208169.1"/>
    </source>
</evidence>
<dbReference type="EMBL" id="JBCGBO010000004">
    <property type="protein sequence ID" value="KAK9208169.1"/>
    <property type="molecule type" value="Genomic_DNA"/>
</dbReference>
<protein>
    <submittedName>
        <fullName evidence="1">Uncharacterized protein</fullName>
    </submittedName>
</protein>
<accession>A0AAP0MD23</accession>
<comment type="caution">
    <text evidence="1">The sequence shown here is derived from an EMBL/GenBank/DDBJ whole genome shotgun (WGS) entry which is preliminary data.</text>
</comment>
<keyword evidence="2" id="KW-1185">Reference proteome</keyword>
<evidence type="ECO:0000313" key="2">
    <source>
        <dbReference type="Proteomes" id="UP001428341"/>
    </source>
</evidence>
<name>A0AAP0MD23_9ROSI</name>